<feature type="compositionally biased region" description="Acidic residues" evidence="1">
    <location>
        <begin position="1"/>
        <end position="11"/>
    </location>
</feature>
<feature type="region of interest" description="Disordered" evidence="1">
    <location>
        <begin position="1"/>
        <end position="88"/>
    </location>
</feature>
<evidence type="ECO:0000256" key="1">
    <source>
        <dbReference type="SAM" id="MobiDB-lite"/>
    </source>
</evidence>
<evidence type="ECO:0000313" key="2">
    <source>
        <dbReference type="EMBL" id="KAG5422226.1"/>
    </source>
</evidence>
<keyword evidence="3" id="KW-1185">Reference proteome</keyword>
<name>A0A8H8DEU2_9ASCO</name>
<dbReference type="GeneID" id="93649950"/>
<evidence type="ECO:0000313" key="3">
    <source>
        <dbReference type="Proteomes" id="UP000669133"/>
    </source>
</evidence>
<dbReference type="EMBL" id="JAEOAQ010000001">
    <property type="protein sequence ID" value="KAG5422226.1"/>
    <property type="molecule type" value="Genomic_DNA"/>
</dbReference>
<dbReference type="OrthoDB" id="4088353at2759"/>
<reference evidence="2 3" key="1">
    <citation type="submission" date="2020-12" db="EMBL/GenBank/DDBJ databases">
        <title>Effect of drift, selection, and recombination on the evolution of hybrid genomes in Candida yeast pathogens.</title>
        <authorList>
            <person name="Mixao V."/>
            <person name="Ksiezopolska E."/>
            <person name="Saus E."/>
            <person name="Boekhout T."/>
            <person name="Gacser A."/>
            <person name="Gabaldon T."/>
        </authorList>
    </citation>
    <scope>NUCLEOTIDE SEQUENCE [LARGE SCALE GENOMIC DNA]</scope>
    <source>
        <strain evidence="2 3">BP57</strain>
    </source>
</reference>
<dbReference type="AlphaFoldDB" id="A0A8H8DEU2"/>
<dbReference type="RefSeq" id="XP_067551342.1">
    <property type="nucleotide sequence ID" value="XM_067690054.1"/>
</dbReference>
<dbReference type="Proteomes" id="UP000669133">
    <property type="component" value="Unassembled WGS sequence"/>
</dbReference>
<sequence>MYIDMDQEPESNPEFQEEVHASQQQHRPLTSTKNKPIKIQKYRANVPSKEKIPTTITPSKAPFLKHPLDDSFDETNSDESNCSEEEYDSLDDISYSSCSTSSDQFKEPSFLQSYPSYYSTSNNSSCGHSIESSRSGISLLSLNGSSPLSLTSTPSTTTAFLTTTSSTVAAPRVIEADTKSLTPYLTPSSSPLSTFVSFEAPSKSEPLTKSPKLHKATSRECLSKVLDKYQPKQSLYSNLTISLKAIKDRLVSRALSDVSVDIISVAEEKPAAVIAEEVPSQELITFFEAKHDHDISQEQIKPSFKNRDHRINPQFLRLYAYDYNARVNSKTLPNSLSQEELMSIIVNNPHLKSFHKKYNIYHISNSSREKLWNSVVLKPRLDKSPDQSIDYEDYICVADNSVVTHTPSLTRKHSKYLPWDLKPSIKPAGVLPGGKWEFNGKAPNSGVSKTQFTVKGWCNSRWVAKTEIK</sequence>
<proteinExistence type="predicted"/>
<gene>
    <name evidence="2" type="ORF">I9W82_001321</name>
</gene>
<accession>A0A8H8DEU2</accession>
<organism evidence="2 3">
    <name type="scientific">Candida metapsilosis</name>
    <dbReference type="NCBI Taxonomy" id="273372"/>
    <lineage>
        <taxon>Eukaryota</taxon>
        <taxon>Fungi</taxon>
        <taxon>Dikarya</taxon>
        <taxon>Ascomycota</taxon>
        <taxon>Saccharomycotina</taxon>
        <taxon>Pichiomycetes</taxon>
        <taxon>Debaryomycetaceae</taxon>
        <taxon>Candida/Lodderomyces clade</taxon>
        <taxon>Candida</taxon>
    </lineage>
</organism>
<feature type="compositionally biased region" description="Acidic residues" evidence="1">
    <location>
        <begin position="70"/>
        <end position="88"/>
    </location>
</feature>
<feature type="compositionally biased region" description="Polar residues" evidence="1">
    <location>
        <begin position="21"/>
        <end position="34"/>
    </location>
</feature>
<comment type="caution">
    <text evidence="2">The sequence shown here is derived from an EMBL/GenBank/DDBJ whole genome shotgun (WGS) entry which is preliminary data.</text>
</comment>
<protein>
    <submittedName>
        <fullName evidence="2">Uncharacterized protein</fullName>
    </submittedName>
</protein>